<organism evidence="1">
    <name type="scientific">marine sediment metagenome</name>
    <dbReference type="NCBI Taxonomy" id="412755"/>
    <lineage>
        <taxon>unclassified sequences</taxon>
        <taxon>metagenomes</taxon>
        <taxon>ecological metagenomes</taxon>
    </lineage>
</organism>
<dbReference type="EMBL" id="LAZR01022761">
    <property type="protein sequence ID" value="KKL80762.1"/>
    <property type="molecule type" value="Genomic_DNA"/>
</dbReference>
<protein>
    <recommendedName>
        <fullName evidence="2">PA14 domain-containing protein</fullName>
    </recommendedName>
</protein>
<reference evidence="1" key="1">
    <citation type="journal article" date="2015" name="Nature">
        <title>Complex archaea that bridge the gap between prokaryotes and eukaryotes.</title>
        <authorList>
            <person name="Spang A."/>
            <person name="Saw J.H."/>
            <person name="Jorgensen S.L."/>
            <person name="Zaremba-Niedzwiedzka K."/>
            <person name="Martijn J."/>
            <person name="Lind A.E."/>
            <person name="van Eijk R."/>
            <person name="Schleper C."/>
            <person name="Guy L."/>
            <person name="Ettema T.J."/>
        </authorList>
    </citation>
    <scope>NUCLEOTIDE SEQUENCE</scope>
</reference>
<dbReference type="PROSITE" id="PS51257">
    <property type="entry name" value="PROKAR_LIPOPROTEIN"/>
    <property type="match status" value="1"/>
</dbReference>
<accession>A0A0F9I082</accession>
<name>A0A0F9I082_9ZZZZ</name>
<dbReference type="Gene3D" id="2.60.120.260">
    <property type="entry name" value="Galactose-binding domain-like"/>
    <property type="match status" value="1"/>
</dbReference>
<evidence type="ECO:0008006" key="2">
    <source>
        <dbReference type="Google" id="ProtNLM"/>
    </source>
</evidence>
<dbReference type="AlphaFoldDB" id="A0A0F9I082"/>
<sequence length="228" mass="25489">MREHTILLCLAACCLLVCGCPTPPDGQTPDAPAGQLDPAPKKLGPHELDGEGFITNWLIVGPFPNPGERPNNKGFHVDYLSKYGGEIKYVPAEGRAVVVDAKTTVKWGRYVSDGRTIRFMDVTHIGLDWNLDDILTYSACWIECDKDTDVQIRIGSDDGYKLWIDHKLVGSEHVYRSPEVDQETYPMKLSKGMHLILIKVDQDYGSFEFMLRVVTPEGKKAPGVKVWN</sequence>
<proteinExistence type="predicted"/>
<gene>
    <name evidence="1" type="ORF">LCGC14_2001510</name>
</gene>
<evidence type="ECO:0000313" key="1">
    <source>
        <dbReference type="EMBL" id="KKL80762.1"/>
    </source>
</evidence>
<comment type="caution">
    <text evidence="1">The sequence shown here is derived from an EMBL/GenBank/DDBJ whole genome shotgun (WGS) entry which is preliminary data.</text>
</comment>